<feature type="region of interest" description="Disordered" evidence="1">
    <location>
        <begin position="47"/>
        <end position="341"/>
    </location>
</feature>
<feature type="compositionally biased region" description="Basic and acidic residues" evidence="1">
    <location>
        <begin position="86"/>
        <end position="109"/>
    </location>
</feature>
<reference evidence="3" key="1">
    <citation type="journal article" date="2019" name="PLoS Negl. Trop. Dis.">
        <title>Revisiting the worldwide diversity of Leptospira species in the environment.</title>
        <authorList>
            <person name="Vincent A.T."/>
            <person name="Schiettekatte O."/>
            <person name="Bourhy P."/>
            <person name="Veyrier F.J."/>
            <person name="Picardeau M."/>
        </authorList>
    </citation>
    <scope>NUCLEOTIDE SEQUENCE [LARGE SCALE GENOMIC DNA]</scope>
    <source>
        <strain evidence="3">SSS9</strain>
    </source>
</reference>
<accession>A0A4R9G241</accession>
<feature type="domain" description="Flagellar hook-length control protein-like C-terminal" evidence="2">
    <location>
        <begin position="362"/>
        <end position="437"/>
    </location>
</feature>
<proteinExistence type="predicted"/>
<keyword evidence="4" id="KW-1185">Reference proteome</keyword>
<dbReference type="CDD" id="cd17470">
    <property type="entry name" value="T3SS_Flik_C"/>
    <property type="match status" value="1"/>
</dbReference>
<dbReference type="EMBL" id="RQEP01000010">
    <property type="protein sequence ID" value="TGK04880.1"/>
    <property type="molecule type" value="Genomic_DNA"/>
</dbReference>
<keyword evidence="3" id="KW-0969">Cilium</keyword>
<keyword evidence="3" id="KW-0966">Cell projection</keyword>
<feature type="compositionally biased region" description="Acidic residues" evidence="1">
    <location>
        <begin position="110"/>
        <end position="130"/>
    </location>
</feature>
<feature type="compositionally biased region" description="Basic and acidic residues" evidence="1">
    <location>
        <begin position="146"/>
        <end position="164"/>
    </location>
</feature>
<feature type="compositionally biased region" description="Polar residues" evidence="1">
    <location>
        <begin position="287"/>
        <end position="311"/>
    </location>
</feature>
<dbReference type="InterPro" id="IPR021136">
    <property type="entry name" value="Flagellar_hook_control-like_C"/>
</dbReference>
<feature type="compositionally biased region" description="Polar residues" evidence="1">
    <location>
        <begin position="267"/>
        <end position="278"/>
    </location>
</feature>
<dbReference type="OrthoDB" id="324665at2"/>
<keyword evidence="3" id="KW-0282">Flagellum</keyword>
<evidence type="ECO:0000259" key="2">
    <source>
        <dbReference type="Pfam" id="PF02120"/>
    </source>
</evidence>
<feature type="compositionally biased region" description="Acidic residues" evidence="1">
    <location>
        <begin position="71"/>
        <end position="85"/>
    </location>
</feature>
<evidence type="ECO:0000313" key="3">
    <source>
        <dbReference type="EMBL" id="TGK04880.1"/>
    </source>
</evidence>
<dbReference type="InterPro" id="IPR038610">
    <property type="entry name" value="FliK-like_C_sf"/>
</dbReference>
<dbReference type="RefSeq" id="WP_135586847.1">
    <property type="nucleotide sequence ID" value="NZ_RQEP01000010.1"/>
</dbReference>
<comment type="caution">
    <text evidence="3">The sequence shown here is derived from an EMBL/GenBank/DDBJ whole genome shotgun (WGS) entry which is preliminary data.</text>
</comment>
<feature type="compositionally biased region" description="Basic and acidic residues" evidence="1">
    <location>
        <begin position="195"/>
        <end position="266"/>
    </location>
</feature>
<organism evidence="3 4">
    <name type="scientific">Leptospira semungkisensis</name>
    <dbReference type="NCBI Taxonomy" id="2484985"/>
    <lineage>
        <taxon>Bacteria</taxon>
        <taxon>Pseudomonadati</taxon>
        <taxon>Spirochaetota</taxon>
        <taxon>Spirochaetia</taxon>
        <taxon>Leptospirales</taxon>
        <taxon>Leptospiraceae</taxon>
        <taxon>Leptospira</taxon>
    </lineage>
</organism>
<evidence type="ECO:0000313" key="4">
    <source>
        <dbReference type="Proteomes" id="UP000297453"/>
    </source>
</evidence>
<dbReference type="Proteomes" id="UP000297453">
    <property type="component" value="Unassembled WGS sequence"/>
</dbReference>
<dbReference type="AlphaFoldDB" id="A0A4R9G241"/>
<name>A0A4R9G241_9LEPT</name>
<evidence type="ECO:0000256" key="1">
    <source>
        <dbReference type="SAM" id="MobiDB-lite"/>
    </source>
</evidence>
<feature type="compositionally biased region" description="Low complexity" evidence="1">
    <location>
        <begin position="326"/>
        <end position="335"/>
    </location>
</feature>
<feature type="region of interest" description="Disordered" evidence="1">
    <location>
        <begin position="1"/>
        <end position="33"/>
    </location>
</feature>
<dbReference type="Pfam" id="PF02120">
    <property type="entry name" value="Flg_hook"/>
    <property type="match status" value="1"/>
</dbReference>
<gene>
    <name evidence="3" type="ORF">EHO59_08475</name>
</gene>
<dbReference type="Gene3D" id="3.30.750.140">
    <property type="match status" value="1"/>
</dbReference>
<protein>
    <submittedName>
        <fullName evidence="3">Flagellar hook-length control protein FliK</fullName>
    </submittedName>
</protein>
<sequence length="494" mass="55648">MQIRTEGPTREEGYTIPTEPKPSVLSEKTSAPSTSFMDLMKSIQLRSQKVLEEGQRSSEPVSENISREEIEDRELFEEEEIDTEESAEKPVDGEDSKLVRLFEKKSKEEVSEESEEGFDPEMEIEEEEWDSPFINQMSAFIANLESKQDKDTEIHPANKEETLSFKKISKQTKEEAQVQQAVLEKEESVSSSRPTGKEEEKRAGKEIKRTSEKESLEEGLKSLEEVRKLSKPANEEKILTVLKDSHKENFIPESENWKITRDKKQESLSAISKNQAKISSAEDASNKSDSSGKGSQNQDFSQRQGNETTLTLLKAGLGVQENKDVSASSSSSKAKTNSPIMDRSQMKENFQRLVQSAKLNIVENGRSEATLRLNPKELGRVSLRISVEDDKVQGKILVESDQVRKLFTGDLEQLKKDFKDQGLQLESLIVEVEDSFQYSWGEGNSSAKNFDEAFGEQSSAISSSTLSEEVSELDSTEISEFADKNTDRRLNILV</sequence>